<comment type="caution">
    <text evidence="2">The sequence shown here is derived from an EMBL/GenBank/DDBJ whole genome shotgun (WGS) entry which is preliminary data.</text>
</comment>
<reference evidence="2" key="1">
    <citation type="submission" date="2021-04" db="EMBL/GenBank/DDBJ databases">
        <title>Genome based classification of Actinospica acidithermotolerans sp. nov., an actinobacterium isolated from an Indonesian hot spring.</title>
        <authorList>
            <person name="Kusuma A.B."/>
            <person name="Putra K.E."/>
            <person name="Nafisah S."/>
            <person name="Loh J."/>
            <person name="Nouioui I."/>
            <person name="Goodfellow M."/>
        </authorList>
    </citation>
    <scope>NUCLEOTIDE SEQUENCE</scope>
    <source>
        <strain evidence="2">CSCA 57</strain>
    </source>
</reference>
<accession>A0A941EI41</accession>
<feature type="region of interest" description="Disordered" evidence="1">
    <location>
        <begin position="1"/>
        <end position="28"/>
    </location>
</feature>
<name>A0A941EI41_9ACTN</name>
<dbReference type="EMBL" id="JAGSOG010000002">
    <property type="protein sequence ID" value="MBR7831781.1"/>
    <property type="molecule type" value="Genomic_DNA"/>
</dbReference>
<proteinExistence type="predicted"/>
<protein>
    <submittedName>
        <fullName evidence="2">Uncharacterized protein</fullName>
    </submittedName>
</protein>
<keyword evidence="3" id="KW-1185">Reference proteome</keyword>
<evidence type="ECO:0000313" key="2">
    <source>
        <dbReference type="EMBL" id="MBR7831781.1"/>
    </source>
</evidence>
<dbReference type="AlphaFoldDB" id="A0A941EI41"/>
<gene>
    <name evidence="2" type="ORF">KDL01_00830</name>
</gene>
<evidence type="ECO:0000313" key="3">
    <source>
        <dbReference type="Proteomes" id="UP000675781"/>
    </source>
</evidence>
<sequence length="210" mass="22672">MNASDLHRGADHHRHEGQGAQQRGLTAPQMQRLRRALAEIPGLYDHCETVRIGSTHFLRDRVTGTRRAEIPLDETALALRTDIVRVLSLWSDLVLAERPGAAAPRREPAALAGFLASQLDWLAAHPAAEDFATEVGLLAEAAREHVESKSAPRQEIGTCVHPGCQAAVFAYLVAAGGSSAGVRCAAGHTWAVAQWLMLSQRLQANRKAEA</sequence>
<dbReference type="Proteomes" id="UP000675781">
    <property type="component" value="Unassembled WGS sequence"/>
</dbReference>
<dbReference type="RefSeq" id="WP_212526313.1">
    <property type="nucleotide sequence ID" value="NZ_JAGSOG010000002.1"/>
</dbReference>
<organism evidence="2 3">
    <name type="scientific">Actinospica durhamensis</name>
    <dbReference type="NCBI Taxonomy" id="1508375"/>
    <lineage>
        <taxon>Bacteria</taxon>
        <taxon>Bacillati</taxon>
        <taxon>Actinomycetota</taxon>
        <taxon>Actinomycetes</taxon>
        <taxon>Catenulisporales</taxon>
        <taxon>Actinospicaceae</taxon>
        <taxon>Actinospica</taxon>
    </lineage>
</organism>
<evidence type="ECO:0000256" key="1">
    <source>
        <dbReference type="SAM" id="MobiDB-lite"/>
    </source>
</evidence>
<feature type="compositionally biased region" description="Basic and acidic residues" evidence="1">
    <location>
        <begin position="1"/>
        <end position="17"/>
    </location>
</feature>